<feature type="region of interest" description="Disordered" evidence="1">
    <location>
        <begin position="1"/>
        <end position="22"/>
    </location>
</feature>
<evidence type="ECO:0000256" key="1">
    <source>
        <dbReference type="SAM" id="MobiDB-lite"/>
    </source>
</evidence>
<gene>
    <name evidence="3" type="ORF">FOE78_11740</name>
</gene>
<name>A0A516PZ83_9ACTN</name>
<feature type="domain" description="RES" evidence="2">
    <location>
        <begin position="53"/>
        <end position="183"/>
    </location>
</feature>
<proteinExistence type="predicted"/>
<dbReference type="OrthoDB" id="4481222at2"/>
<sequence length="218" mass="23447">MARADLAQQLPPARTALNGLPTGTVSRKRGWLREHQFRSGADGGCWYFATVPPDPTLPSGRFDLPTPHGTCYFADTQRAAAMERVGVWTTKHKPVPQDFVDGRAISTVDPGALPERAVNLGSPRATGFGVTGELFTMSDYQVPQAWALAVYGLGHAGILYPPRFTPGGRALAVFGRAGVPATPIAVVRQLPLADVLHRNHIRIARIPHSTSLTMVNPP</sequence>
<dbReference type="Pfam" id="PF08808">
    <property type="entry name" value="RES"/>
    <property type="match status" value="1"/>
</dbReference>
<dbReference type="KEGG" id="mik:FOE78_11740"/>
<dbReference type="RefSeq" id="WP_143986449.1">
    <property type="nucleotide sequence ID" value="NZ_CP041692.1"/>
</dbReference>
<evidence type="ECO:0000313" key="3">
    <source>
        <dbReference type="EMBL" id="QDP96486.1"/>
    </source>
</evidence>
<reference evidence="3 4" key="1">
    <citation type="submission" date="2019-07" db="EMBL/GenBank/DDBJ databases">
        <title>Microlunatus dokdonensis sp. nov. isolated from the rhizospheric soil of the wild plant Elymus tsukushiensis.</title>
        <authorList>
            <person name="Ghim S.-Y."/>
            <person name="Hwang Y.-J."/>
            <person name="Son J.-S."/>
            <person name="Shin J.-H."/>
        </authorList>
    </citation>
    <scope>NUCLEOTIDE SEQUENCE [LARGE SCALE GENOMIC DNA]</scope>
    <source>
        <strain evidence="3 4">KUDC0627</strain>
    </source>
</reference>
<evidence type="ECO:0000313" key="4">
    <source>
        <dbReference type="Proteomes" id="UP000319263"/>
    </source>
</evidence>
<organism evidence="3 4">
    <name type="scientific">Microlunatus elymi</name>
    <dbReference type="NCBI Taxonomy" id="2596828"/>
    <lineage>
        <taxon>Bacteria</taxon>
        <taxon>Bacillati</taxon>
        <taxon>Actinomycetota</taxon>
        <taxon>Actinomycetes</taxon>
        <taxon>Propionibacteriales</taxon>
        <taxon>Propionibacteriaceae</taxon>
        <taxon>Microlunatus</taxon>
    </lineage>
</organism>
<dbReference type="Proteomes" id="UP000319263">
    <property type="component" value="Chromosome"/>
</dbReference>
<keyword evidence="4" id="KW-1185">Reference proteome</keyword>
<protein>
    <submittedName>
        <fullName evidence="3">RES domain-containing protein</fullName>
    </submittedName>
</protein>
<dbReference type="InterPro" id="IPR014914">
    <property type="entry name" value="RES_dom"/>
</dbReference>
<accession>A0A516PZ83</accession>
<dbReference type="EMBL" id="CP041692">
    <property type="protein sequence ID" value="QDP96486.1"/>
    <property type="molecule type" value="Genomic_DNA"/>
</dbReference>
<dbReference type="AlphaFoldDB" id="A0A516PZ83"/>
<evidence type="ECO:0000259" key="2">
    <source>
        <dbReference type="Pfam" id="PF08808"/>
    </source>
</evidence>